<dbReference type="RefSeq" id="WP_188995471.1">
    <property type="nucleotide sequence ID" value="NZ_BMOU01000001.1"/>
</dbReference>
<dbReference type="InterPro" id="IPR058877">
    <property type="entry name" value="JAB/MPN_dom-containing"/>
</dbReference>
<gene>
    <name evidence="1" type="ORF">GCM10009030_11890</name>
</gene>
<protein>
    <recommendedName>
        <fullName evidence="3">Proteasome lid subunit RPN8/RPN11</fullName>
    </recommendedName>
</protein>
<proteinExistence type="predicted"/>
<dbReference type="AlphaFoldDB" id="A0A830GJE1"/>
<comment type="caution">
    <text evidence="1">The sequence shown here is derived from an EMBL/GenBank/DDBJ whole genome shotgun (WGS) entry which is preliminary data.</text>
</comment>
<reference evidence="1" key="2">
    <citation type="submission" date="2020-09" db="EMBL/GenBank/DDBJ databases">
        <authorList>
            <person name="Sun Q."/>
            <person name="Ohkuma M."/>
        </authorList>
    </citation>
    <scope>NUCLEOTIDE SEQUENCE</scope>
    <source>
        <strain evidence="1">JCM 17820</strain>
    </source>
</reference>
<dbReference type="Proteomes" id="UP000605784">
    <property type="component" value="Unassembled WGS sequence"/>
</dbReference>
<dbReference type="Pfam" id="PF26422">
    <property type="entry name" value="Halo_JAB_MPN"/>
    <property type="match status" value="1"/>
</dbReference>
<keyword evidence="2" id="KW-1185">Reference proteome</keyword>
<accession>A0A830GJE1</accession>
<reference evidence="1" key="1">
    <citation type="journal article" date="2014" name="Int. J. Syst. Evol. Microbiol.">
        <title>Complete genome sequence of Corynebacterium casei LMG S-19264T (=DSM 44701T), isolated from a smear-ripened cheese.</title>
        <authorList>
            <consortium name="US DOE Joint Genome Institute (JGI-PGF)"/>
            <person name="Walter F."/>
            <person name="Albersmeier A."/>
            <person name="Kalinowski J."/>
            <person name="Ruckert C."/>
        </authorList>
    </citation>
    <scope>NUCLEOTIDE SEQUENCE</scope>
    <source>
        <strain evidence="1">JCM 17820</strain>
    </source>
</reference>
<evidence type="ECO:0000313" key="2">
    <source>
        <dbReference type="Proteomes" id="UP000605784"/>
    </source>
</evidence>
<evidence type="ECO:0000313" key="1">
    <source>
        <dbReference type="EMBL" id="GGN90192.1"/>
    </source>
</evidence>
<evidence type="ECO:0008006" key="3">
    <source>
        <dbReference type="Google" id="ProtNLM"/>
    </source>
</evidence>
<organism evidence="1 2">
    <name type="scientific">Haloarcula pellucida</name>
    <dbReference type="NCBI Taxonomy" id="1427151"/>
    <lineage>
        <taxon>Archaea</taxon>
        <taxon>Methanobacteriati</taxon>
        <taxon>Methanobacteriota</taxon>
        <taxon>Stenosarchaea group</taxon>
        <taxon>Halobacteria</taxon>
        <taxon>Halobacteriales</taxon>
        <taxon>Haloarculaceae</taxon>
        <taxon>Haloarcula</taxon>
    </lineage>
</organism>
<sequence>MVYVTRGLVETLLRLAREAEPDDVTISLAVTRAGELPDADLDPETPVFTDFYLPSAGGSVNAVFGMDLGTPAGQTQGRFVSHPDGYMGVSKTDDLHAVVFVAIPPWDEASFAAFDRSGRQQDVTILDVEPPEESLA</sequence>
<dbReference type="EMBL" id="BMOU01000001">
    <property type="protein sequence ID" value="GGN90192.1"/>
    <property type="molecule type" value="Genomic_DNA"/>
</dbReference>
<name>A0A830GJE1_9EURY</name>